<sequence length="83" mass="9233">MIKYLVLVSVFCLLTVANADSSIYFSRDAKWTNLAPSGGSLVSGRGNFRPGFYRQGAADPRMYMAEPLFAFKRSKEIVPSFES</sequence>
<name>A0AC34QHA2_9BILA</name>
<evidence type="ECO:0000313" key="2">
    <source>
        <dbReference type="WBParaSite" id="JU765_v2.g16320.t1"/>
    </source>
</evidence>
<dbReference type="WBParaSite" id="JU765_v2.g16320.t1">
    <property type="protein sequence ID" value="JU765_v2.g16320.t1"/>
    <property type="gene ID" value="JU765_v2.g16320"/>
</dbReference>
<evidence type="ECO:0000313" key="1">
    <source>
        <dbReference type="Proteomes" id="UP000887576"/>
    </source>
</evidence>
<dbReference type="Proteomes" id="UP000887576">
    <property type="component" value="Unplaced"/>
</dbReference>
<organism evidence="1 2">
    <name type="scientific">Panagrolaimus sp. JU765</name>
    <dbReference type="NCBI Taxonomy" id="591449"/>
    <lineage>
        <taxon>Eukaryota</taxon>
        <taxon>Metazoa</taxon>
        <taxon>Ecdysozoa</taxon>
        <taxon>Nematoda</taxon>
        <taxon>Chromadorea</taxon>
        <taxon>Rhabditida</taxon>
        <taxon>Tylenchina</taxon>
        <taxon>Panagrolaimomorpha</taxon>
        <taxon>Panagrolaimoidea</taxon>
        <taxon>Panagrolaimidae</taxon>
        <taxon>Panagrolaimus</taxon>
    </lineage>
</organism>
<proteinExistence type="predicted"/>
<accession>A0AC34QHA2</accession>
<reference evidence="2" key="1">
    <citation type="submission" date="2022-11" db="UniProtKB">
        <authorList>
            <consortium name="WormBaseParasite"/>
        </authorList>
    </citation>
    <scope>IDENTIFICATION</scope>
</reference>
<protein>
    <submittedName>
        <fullName evidence="2">Uncharacterized protein</fullName>
    </submittedName>
</protein>